<dbReference type="Proteomes" id="UP000568022">
    <property type="component" value="Unassembled WGS sequence"/>
</dbReference>
<evidence type="ECO:0000313" key="1">
    <source>
        <dbReference type="EMBL" id="MBB5123644.1"/>
    </source>
</evidence>
<evidence type="ECO:0000313" key="2">
    <source>
        <dbReference type="Proteomes" id="UP000568022"/>
    </source>
</evidence>
<name>A0A7W8BLG5_9ACTN</name>
<comment type="caution">
    <text evidence="1">The sequence shown here is derived from an EMBL/GenBank/DDBJ whole genome shotgun (WGS) entry which is preliminary data.</text>
</comment>
<gene>
    <name evidence="1" type="ORF">FHS32_000356</name>
</gene>
<dbReference type="AlphaFoldDB" id="A0A7W8BLG5"/>
<accession>A0A7W8BLG5</accession>
<reference evidence="1 2" key="1">
    <citation type="submission" date="2020-08" db="EMBL/GenBank/DDBJ databases">
        <title>Genomic Encyclopedia of Type Strains, Phase III (KMG-III): the genomes of soil and plant-associated and newly described type strains.</title>
        <authorList>
            <person name="Whitman W."/>
        </authorList>
    </citation>
    <scope>NUCLEOTIDE SEQUENCE [LARGE SCALE GENOMIC DNA]</scope>
    <source>
        <strain evidence="1 2">CECT 3226</strain>
    </source>
</reference>
<sequence length="112" mass="12065">MPGTSELVDIPVTASLTCRKIRSLEAGSVYAWETAEGDTGNILIDPGGSVARPCTLEGIALGDMFLDKNVGNVENPASDPKIRRAFLIAASVIFQEGERQGLLPDKITRTYW</sequence>
<keyword evidence="2" id="KW-1185">Reference proteome</keyword>
<dbReference type="EMBL" id="JACHJE010000001">
    <property type="protein sequence ID" value="MBB5123644.1"/>
    <property type="molecule type" value="Genomic_DNA"/>
</dbReference>
<proteinExistence type="predicted"/>
<protein>
    <submittedName>
        <fullName evidence="1">Uncharacterized protein</fullName>
    </submittedName>
</protein>
<organism evidence="1 2">
    <name type="scientific">Streptomyces griseoloalbus</name>
    <dbReference type="NCBI Taxonomy" id="67303"/>
    <lineage>
        <taxon>Bacteria</taxon>
        <taxon>Bacillati</taxon>
        <taxon>Actinomycetota</taxon>
        <taxon>Actinomycetes</taxon>
        <taxon>Kitasatosporales</taxon>
        <taxon>Streptomycetaceae</taxon>
        <taxon>Streptomyces</taxon>
    </lineage>
</organism>